<keyword evidence="5" id="KW-1185">Reference proteome</keyword>
<protein>
    <submittedName>
        <fullName evidence="4">Cysteine desulfurase</fullName>
    </submittedName>
</protein>
<dbReference type="PIRSF" id="PIRSF005572">
    <property type="entry name" value="NifS"/>
    <property type="match status" value="1"/>
</dbReference>
<evidence type="ECO:0000313" key="4">
    <source>
        <dbReference type="EMBL" id="SHL99960.1"/>
    </source>
</evidence>
<organism evidence="4 5">
    <name type="scientific">Anaerosporobacter mobilis DSM 15930</name>
    <dbReference type="NCBI Taxonomy" id="1120996"/>
    <lineage>
        <taxon>Bacteria</taxon>
        <taxon>Bacillati</taxon>
        <taxon>Bacillota</taxon>
        <taxon>Clostridia</taxon>
        <taxon>Lachnospirales</taxon>
        <taxon>Lachnospiraceae</taxon>
        <taxon>Anaerosporobacter</taxon>
    </lineage>
</organism>
<dbReference type="STRING" id="1120996.SAMN02746066_00457"/>
<keyword evidence="2" id="KW-0663">Pyridoxal phosphate</keyword>
<evidence type="ECO:0000259" key="3">
    <source>
        <dbReference type="Pfam" id="PF00266"/>
    </source>
</evidence>
<name>A0A1M7F7J4_9FIRM</name>
<evidence type="ECO:0000256" key="1">
    <source>
        <dbReference type="ARBA" id="ARBA00001933"/>
    </source>
</evidence>
<dbReference type="InterPro" id="IPR000192">
    <property type="entry name" value="Aminotrans_V_dom"/>
</dbReference>
<dbReference type="PANTHER" id="PTHR11601:SF50">
    <property type="entry name" value="CYSTEINE DESULFURASE ISCS 2-RELATED"/>
    <property type="match status" value="1"/>
</dbReference>
<dbReference type="InterPro" id="IPR016454">
    <property type="entry name" value="Cysteine_dSase"/>
</dbReference>
<dbReference type="Gene3D" id="3.90.1150.10">
    <property type="entry name" value="Aspartate Aminotransferase, domain 1"/>
    <property type="match status" value="1"/>
</dbReference>
<dbReference type="PANTHER" id="PTHR11601">
    <property type="entry name" value="CYSTEINE DESULFURYLASE FAMILY MEMBER"/>
    <property type="match status" value="1"/>
</dbReference>
<reference evidence="4 5" key="1">
    <citation type="submission" date="2016-11" db="EMBL/GenBank/DDBJ databases">
        <authorList>
            <person name="Jaros S."/>
            <person name="Januszkiewicz K."/>
            <person name="Wedrychowicz H."/>
        </authorList>
    </citation>
    <scope>NUCLEOTIDE SEQUENCE [LARGE SCALE GENOMIC DNA]</scope>
    <source>
        <strain evidence="4 5">DSM 15930</strain>
    </source>
</reference>
<comment type="cofactor">
    <cofactor evidence="1">
        <name>pyridoxal 5'-phosphate</name>
        <dbReference type="ChEBI" id="CHEBI:597326"/>
    </cofactor>
</comment>
<dbReference type="Pfam" id="PF00266">
    <property type="entry name" value="Aminotran_5"/>
    <property type="match status" value="1"/>
</dbReference>
<sequence>MIYLDYAANTPTDERVLQEFCLVNQDFFGNPNSLHPIGFAAKDKMDSITESMTKGLELAESEIVYTSGASESNNTAIKGIARSSRHIGKHIITSGLEHSSVSGTLTHLQEQGYEIDMLDIGKDGTLNLVSLRELLRKDTVLVTVCAVDSELGVIQPLEEIAAIIKEFPNCRLHIDATQAIGKVRFDCNIADTISFTPHKFYGLNGCGVLIKKKDLIIEPLIHGGVSTTIYRSGTPAVALAASIQKALELSDLEFEKRYEVVKESNTYLRSQLKTMKFVVINSPMESVPHILNISVSGIRGYVMQERLAEYGICLSAKSACSVKTTPSKPVFAITKDKKRAMSSFRISISHMTTKEELDYFIEKLNLCYSN</sequence>
<dbReference type="RefSeq" id="WP_073282305.1">
    <property type="nucleotide sequence ID" value="NZ_FRCP01000005.1"/>
</dbReference>
<dbReference type="OrthoDB" id="9808002at2"/>
<dbReference type="SUPFAM" id="SSF53383">
    <property type="entry name" value="PLP-dependent transferases"/>
    <property type="match status" value="1"/>
</dbReference>
<dbReference type="Proteomes" id="UP000184038">
    <property type="component" value="Unassembled WGS sequence"/>
</dbReference>
<dbReference type="InterPro" id="IPR015424">
    <property type="entry name" value="PyrdxlP-dep_Trfase"/>
</dbReference>
<dbReference type="GO" id="GO:0003824">
    <property type="term" value="F:catalytic activity"/>
    <property type="evidence" value="ECO:0007669"/>
    <property type="project" value="UniProtKB-ARBA"/>
</dbReference>
<dbReference type="InterPro" id="IPR015421">
    <property type="entry name" value="PyrdxlP-dep_Trfase_major"/>
</dbReference>
<evidence type="ECO:0000313" key="5">
    <source>
        <dbReference type="Proteomes" id="UP000184038"/>
    </source>
</evidence>
<evidence type="ECO:0000256" key="2">
    <source>
        <dbReference type="ARBA" id="ARBA00022898"/>
    </source>
</evidence>
<gene>
    <name evidence="4" type="ORF">SAMN02746066_00457</name>
</gene>
<accession>A0A1M7F7J4</accession>
<proteinExistence type="predicted"/>
<dbReference type="EMBL" id="FRCP01000005">
    <property type="protein sequence ID" value="SHL99960.1"/>
    <property type="molecule type" value="Genomic_DNA"/>
</dbReference>
<dbReference type="InterPro" id="IPR015422">
    <property type="entry name" value="PyrdxlP-dep_Trfase_small"/>
</dbReference>
<dbReference type="AlphaFoldDB" id="A0A1M7F7J4"/>
<feature type="domain" description="Aminotransferase class V" evidence="3">
    <location>
        <begin position="2"/>
        <end position="360"/>
    </location>
</feature>
<dbReference type="Gene3D" id="3.40.640.10">
    <property type="entry name" value="Type I PLP-dependent aspartate aminotransferase-like (Major domain)"/>
    <property type="match status" value="1"/>
</dbReference>